<organism evidence="2 3">
    <name type="scientific">Euplotes crassus</name>
    <dbReference type="NCBI Taxonomy" id="5936"/>
    <lineage>
        <taxon>Eukaryota</taxon>
        <taxon>Sar</taxon>
        <taxon>Alveolata</taxon>
        <taxon>Ciliophora</taxon>
        <taxon>Intramacronucleata</taxon>
        <taxon>Spirotrichea</taxon>
        <taxon>Hypotrichia</taxon>
        <taxon>Euplotida</taxon>
        <taxon>Euplotidae</taxon>
        <taxon>Moneuplotes</taxon>
    </lineage>
</organism>
<evidence type="ECO:0000256" key="1">
    <source>
        <dbReference type="SAM" id="MobiDB-lite"/>
    </source>
</evidence>
<feature type="compositionally biased region" description="Polar residues" evidence="1">
    <location>
        <begin position="1"/>
        <end position="19"/>
    </location>
</feature>
<keyword evidence="3" id="KW-1185">Reference proteome</keyword>
<dbReference type="Proteomes" id="UP001295684">
    <property type="component" value="Unassembled WGS sequence"/>
</dbReference>
<feature type="compositionally biased region" description="Polar residues" evidence="1">
    <location>
        <begin position="41"/>
        <end position="60"/>
    </location>
</feature>
<comment type="caution">
    <text evidence="2">The sequence shown here is derived from an EMBL/GenBank/DDBJ whole genome shotgun (WGS) entry which is preliminary data.</text>
</comment>
<evidence type="ECO:0000313" key="2">
    <source>
        <dbReference type="EMBL" id="CAI2376955.1"/>
    </source>
</evidence>
<feature type="region of interest" description="Disordered" evidence="1">
    <location>
        <begin position="593"/>
        <end position="621"/>
    </location>
</feature>
<sequence length="823" mass="95118">MKPSGTHKQTSDNASSRRNQSQKKVVRIPSTKAISEVEKVQLNSPRSSEIFNNRSGTNSGDKNESVLVKRCHNNKLPSRKVSGEKSPLVNAQCFGQRKAEALKAKKSSTRNQDRDISQEIDLAGQTDGLEAAMKISKISMPQNKNDLKRKIAQRRKKIKRNIDLLEFQPVQMQRISLKDEQKQARDSSAISQKSKIAKGAHTDRNKVNKALFINDPTKSVSRGENKHKNLLRSNITKAQGKLFSSSPKKAVQKSMILEKEENPLEDISTGKMKAYMEFQNSIRKTQRVIPSKLPPKLLTDFPHHRPNNKNYVEFLSKFRKFQQRRGQRMSQSLAVISYGSSKELDEQDSQQNKNLPRYPHLPFKKQCLYMSSNQEKNSALEIKKRMLMSKYMHQEFDPIFETDFGKAYFSGIEESDVLEGETIAEMVARLGNYGIERKKNLLGRAARRDFKSEQDNIHKSFQGKTTDSQKPSTVRLNFDSIENKEAIDQYLNKLFVKLNLQPVENHTRESFRSVIECLKKFNKRYHSKKKGPSVNIKELQKAEGLFQERGNSNDDLDLTSNTQSVFQIAMNKKQEYDMKKSDREILRSSRISGRSNFYPGTRKASRNSKRNQNGFSQNLFGEVGKNNQKQTQSIFNRIREDMYKNLKVSTSGNHCDKFGFLKSPMTSQINERPPVMMSPLDGKAVYPRSGRSRKGLNSSFINPQEKRVKIEFQNTPTTKRRIESEYKNLIRKNSLESKASRRSIEKLNFDTRKLEEAIDEFMLNPENANLDSIMANKEEEKKLEESLFYNKKFLEQCKSDNNYITLMIHKMKKSSYRHNQREF</sequence>
<proteinExistence type="predicted"/>
<feature type="compositionally biased region" description="Polar residues" evidence="1">
    <location>
        <begin position="610"/>
        <end position="621"/>
    </location>
</feature>
<feature type="region of interest" description="Disordered" evidence="1">
    <location>
        <begin position="1"/>
        <end position="66"/>
    </location>
</feature>
<dbReference type="EMBL" id="CAMPGE010018547">
    <property type="protein sequence ID" value="CAI2376955.1"/>
    <property type="molecule type" value="Genomic_DNA"/>
</dbReference>
<feature type="region of interest" description="Disordered" evidence="1">
    <location>
        <begin position="180"/>
        <end position="199"/>
    </location>
</feature>
<dbReference type="AlphaFoldDB" id="A0AAD2D1U5"/>
<protein>
    <submittedName>
        <fullName evidence="2">Uncharacterized protein</fullName>
    </submittedName>
</protein>
<name>A0AAD2D1U5_EUPCR</name>
<gene>
    <name evidence="2" type="ORF">ECRASSUSDP1_LOCUS18334</name>
</gene>
<evidence type="ECO:0000313" key="3">
    <source>
        <dbReference type="Proteomes" id="UP001295684"/>
    </source>
</evidence>
<reference evidence="2" key="1">
    <citation type="submission" date="2023-07" db="EMBL/GenBank/DDBJ databases">
        <authorList>
            <consortium name="AG Swart"/>
            <person name="Singh M."/>
            <person name="Singh A."/>
            <person name="Seah K."/>
            <person name="Emmerich C."/>
        </authorList>
    </citation>
    <scope>NUCLEOTIDE SEQUENCE</scope>
    <source>
        <strain evidence="2">DP1</strain>
    </source>
</reference>
<accession>A0AAD2D1U5</accession>